<evidence type="ECO:0000256" key="3">
    <source>
        <dbReference type="ARBA" id="ARBA00022989"/>
    </source>
</evidence>
<feature type="transmembrane region" description="Helical" evidence="5">
    <location>
        <begin position="91"/>
        <end position="108"/>
    </location>
</feature>
<keyword evidence="4 5" id="KW-0472">Membrane</keyword>
<proteinExistence type="predicted"/>
<feature type="transmembrane region" description="Helical" evidence="5">
    <location>
        <begin position="157"/>
        <end position="175"/>
    </location>
</feature>
<dbReference type="InterPro" id="IPR051533">
    <property type="entry name" value="WaaL-like"/>
</dbReference>
<dbReference type="Proteomes" id="UP000242219">
    <property type="component" value="Unassembled WGS sequence"/>
</dbReference>
<keyword evidence="3 5" id="KW-1133">Transmembrane helix</keyword>
<feature type="transmembrane region" description="Helical" evidence="5">
    <location>
        <begin position="203"/>
        <end position="218"/>
    </location>
</feature>
<feature type="domain" description="O-antigen ligase-related" evidence="6">
    <location>
        <begin position="187"/>
        <end position="358"/>
    </location>
</feature>
<organism evidence="7 8">
    <name type="scientific">Candidatus Brocadia sapporoensis</name>
    <dbReference type="NCBI Taxonomy" id="392547"/>
    <lineage>
        <taxon>Bacteria</taxon>
        <taxon>Pseudomonadati</taxon>
        <taxon>Planctomycetota</taxon>
        <taxon>Candidatus Brocadiia</taxon>
        <taxon>Candidatus Brocadiales</taxon>
        <taxon>Candidatus Brocadiaceae</taxon>
        <taxon>Candidatus Brocadia</taxon>
    </lineage>
</organism>
<evidence type="ECO:0000259" key="6">
    <source>
        <dbReference type="Pfam" id="PF04932"/>
    </source>
</evidence>
<keyword evidence="2 5" id="KW-0812">Transmembrane</keyword>
<evidence type="ECO:0000256" key="1">
    <source>
        <dbReference type="ARBA" id="ARBA00004141"/>
    </source>
</evidence>
<evidence type="ECO:0000256" key="5">
    <source>
        <dbReference type="SAM" id="Phobius"/>
    </source>
</evidence>
<evidence type="ECO:0000313" key="7">
    <source>
        <dbReference type="EMBL" id="OQD46114.1"/>
    </source>
</evidence>
<reference evidence="7 8" key="1">
    <citation type="journal article" date="2016" name="Genome Announc.">
        <title>Draft Genome Sequence of the Anaerobic Ammonium-Oxidizing Bacterium 'Candidatus Brocadia sp. 40'.</title>
        <authorList>
            <person name="Ali M."/>
            <person name="Haroon M.F."/>
            <person name="Narita Y."/>
            <person name="Zhang L."/>
            <person name="Rangel Shaw D."/>
            <person name="Okabe S."/>
            <person name="Saikaly P.E."/>
        </authorList>
    </citation>
    <scope>NUCLEOTIDE SEQUENCE [LARGE SCALE GENOMIC DNA]</scope>
    <source>
        <strain evidence="7 8">40</strain>
    </source>
</reference>
<dbReference type="RefSeq" id="WP_070066722.1">
    <property type="nucleotide sequence ID" value="NZ_MJUW02000057.1"/>
</dbReference>
<feature type="transmembrane region" description="Helical" evidence="5">
    <location>
        <begin position="223"/>
        <end position="243"/>
    </location>
</feature>
<dbReference type="GO" id="GO:0016020">
    <property type="term" value="C:membrane"/>
    <property type="evidence" value="ECO:0007669"/>
    <property type="project" value="UniProtKB-SubCell"/>
</dbReference>
<dbReference type="EMBL" id="MJUW02000057">
    <property type="protein sequence ID" value="OQD46114.1"/>
    <property type="molecule type" value="Genomic_DNA"/>
</dbReference>
<dbReference type="Pfam" id="PF04932">
    <property type="entry name" value="Wzy_C"/>
    <property type="match status" value="1"/>
</dbReference>
<accession>A0A1V6M125</accession>
<feature type="transmembrane region" description="Helical" evidence="5">
    <location>
        <begin position="182"/>
        <end position="197"/>
    </location>
</feature>
<dbReference type="AlphaFoldDB" id="A0A1V6M125"/>
<evidence type="ECO:0000256" key="2">
    <source>
        <dbReference type="ARBA" id="ARBA00022692"/>
    </source>
</evidence>
<name>A0A1V6M125_9BACT</name>
<feature type="transmembrane region" description="Helical" evidence="5">
    <location>
        <begin position="341"/>
        <end position="369"/>
    </location>
</feature>
<feature type="transmembrane region" description="Helical" evidence="5">
    <location>
        <begin position="62"/>
        <end position="79"/>
    </location>
</feature>
<sequence length="442" mass="51230">MMQKNTIHYTSLISEYAFITYFFILSFFPFSRIKLLCLLTVVGCWIARMLREKKILFAKTTLTVPILSFLVCSLISSFHSAHAMNSLETVLHDYCVYFTIFFCMVNTIDSQEQIRRIVKALLITCGLVCLYGLYGYYTGIAIRDGRFIATFEYHSRIAKYISMFLPVALCLFFSYKNRAIRFSLACLIFVCGFSLILTMSRTSWVSIFIAIFFASFALQKKRLILILIGICMLLIFFLPAKFINQAKTITQVNQFFTSEKILGERLLCWKAAIAIIHDHPWLGIGSGKKNFRFVYQQYAETIRDREKHLEKEPVRKQDQEKKSRKKIQVENIERLSHPHNIFLHIWVGNGIVGLLSFLWMFTMVFYTAIRSWRLSKAGYEKALLLGIVAGLVSIFLHGLTDSFWKKPDALFLWYIIGILFAVIHLISSNSQNEFLLKGENKS</sequence>
<evidence type="ECO:0000313" key="8">
    <source>
        <dbReference type="Proteomes" id="UP000242219"/>
    </source>
</evidence>
<dbReference type="PANTHER" id="PTHR37422:SF17">
    <property type="entry name" value="O-ANTIGEN LIGASE"/>
    <property type="match status" value="1"/>
</dbReference>
<feature type="transmembrane region" description="Helical" evidence="5">
    <location>
        <begin position="120"/>
        <end position="137"/>
    </location>
</feature>
<comment type="caution">
    <text evidence="7">The sequence shown here is derived from an EMBL/GenBank/DDBJ whole genome shotgun (WGS) entry which is preliminary data.</text>
</comment>
<keyword evidence="8" id="KW-1185">Reference proteome</keyword>
<dbReference type="PANTHER" id="PTHR37422">
    <property type="entry name" value="TEICHURONIC ACID BIOSYNTHESIS PROTEIN TUAE"/>
    <property type="match status" value="1"/>
</dbReference>
<feature type="transmembrane region" description="Helical" evidence="5">
    <location>
        <begin position="381"/>
        <end position="399"/>
    </location>
</feature>
<feature type="transmembrane region" description="Helical" evidence="5">
    <location>
        <begin position="411"/>
        <end position="427"/>
    </location>
</feature>
<evidence type="ECO:0000256" key="4">
    <source>
        <dbReference type="ARBA" id="ARBA00023136"/>
    </source>
</evidence>
<dbReference type="InterPro" id="IPR007016">
    <property type="entry name" value="O-antigen_ligase-rel_domated"/>
</dbReference>
<protein>
    <recommendedName>
        <fullName evidence="6">O-antigen ligase-related domain-containing protein</fullName>
    </recommendedName>
</protein>
<gene>
    <name evidence="7" type="ORF">BIY37_04980</name>
</gene>
<comment type="subcellular location">
    <subcellularLocation>
        <location evidence="1">Membrane</location>
        <topology evidence="1">Multi-pass membrane protein</topology>
    </subcellularLocation>
</comment>